<keyword evidence="11 14" id="KW-0472">Membrane</keyword>
<accession>A0AA89AV56</accession>
<protein>
    <recommendedName>
        <fullName evidence="17">Cytochrome P450</fullName>
    </recommendedName>
</protein>
<dbReference type="PROSITE" id="PS00086">
    <property type="entry name" value="CYTOCHROME_P450"/>
    <property type="match status" value="1"/>
</dbReference>
<dbReference type="PANTHER" id="PTHR47955:SF22">
    <property type="entry name" value="CYTOCHROME P450 83B1-LIKE"/>
    <property type="match status" value="1"/>
</dbReference>
<evidence type="ECO:0000256" key="14">
    <source>
        <dbReference type="SAM" id="Phobius"/>
    </source>
</evidence>
<dbReference type="InterPro" id="IPR002401">
    <property type="entry name" value="Cyt_P450_E_grp-I"/>
</dbReference>
<evidence type="ECO:0000256" key="6">
    <source>
        <dbReference type="ARBA" id="ARBA00022723"/>
    </source>
</evidence>
<evidence type="ECO:0000256" key="2">
    <source>
        <dbReference type="ARBA" id="ARBA00004167"/>
    </source>
</evidence>
<evidence type="ECO:0000256" key="7">
    <source>
        <dbReference type="ARBA" id="ARBA00022989"/>
    </source>
</evidence>
<evidence type="ECO:0000313" key="15">
    <source>
        <dbReference type="EMBL" id="KAK3018104.1"/>
    </source>
</evidence>
<evidence type="ECO:0000256" key="13">
    <source>
        <dbReference type="RuleBase" id="RU000461"/>
    </source>
</evidence>
<evidence type="ECO:0000256" key="8">
    <source>
        <dbReference type="ARBA" id="ARBA00023002"/>
    </source>
</evidence>
<comment type="subcellular location">
    <subcellularLocation>
        <location evidence="2">Membrane</location>
        <topology evidence="2">Single-pass membrane protein</topology>
    </subcellularLocation>
</comment>
<sequence length="542" mass="61388">MAVVLASFWPQVSEGHHLYHTPLVKRKGELLAASSLIDMVPAVLLLLLGLPILLLFLVPRCRTTGGTRSAPGPPGLPFIGNLHQLDNSSLHRYLWQLSKKYGPIMSLRLGLVPTLVISSARMAKEVFKTHDLVFSGRPSLRGQQKLSYNGIDMAFSPYNDSWRELRRVYVLHLFSPKRDKSFRLIRQEEVSRMINKISKLAISSKLANLSEMLATFTSNIITRIALGKQYDDDGHEARRFLEMGRESRAVFMTFFISDYFPPLGWLDRSTRSYYRLQKKFKETDIFYQELIDEHLNPERPKSTQEDIIDILLQLRKDQSSSFNLTMDHIKAMLMDILLGGTETNTATIVWAMTELIRIPPFMKKAQEEVRQLIGKGVNVEEDDLEKLPYLKAVVKETMRLHPAGPLLLPRETTQSCVIDGYKIQPKTLVFVNAWAIGRDPEAWENPEKFLPERFLGDSTVDFKGHHFGLVPFGAGRRGCPGMSMGAMTVELALANLLHSFDWELPAGTEKEDIGTEGKSGLVVSPKHDLCLIPKAFVEHAVY</sequence>
<dbReference type="PRINTS" id="PR00385">
    <property type="entry name" value="P450"/>
</dbReference>
<dbReference type="AlphaFoldDB" id="A0AA89AV56"/>
<comment type="similarity">
    <text evidence="3 13">Belongs to the cytochrome P450 family.</text>
</comment>
<evidence type="ECO:0000256" key="10">
    <source>
        <dbReference type="ARBA" id="ARBA00023033"/>
    </source>
</evidence>
<dbReference type="FunFam" id="1.10.630.10:FF:000011">
    <property type="entry name" value="Cytochrome P450 83B1"/>
    <property type="match status" value="1"/>
</dbReference>
<dbReference type="GO" id="GO:0020037">
    <property type="term" value="F:heme binding"/>
    <property type="evidence" value="ECO:0007669"/>
    <property type="project" value="InterPro"/>
</dbReference>
<dbReference type="InterPro" id="IPR036396">
    <property type="entry name" value="Cyt_P450_sf"/>
</dbReference>
<evidence type="ECO:0000256" key="1">
    <source>
        <dbReference type="ARBA" id="ARBA00001971"/>
    </source>
</evidence>
<dbReference type="GO" id="GO:0016020">
    <property type="term" value="C:membrane"/>
    <property type="evidence" value="ECO:0007669"/>
    <property type="project" value="UniProtKB-SubCell"/>
</dbReference>
<keyword evidence="6 12" id="KW-0479">Metal-binding</keyword>
<name>A0AA89AV56_9ASTE</name>
<evidence type="ECO:0008006" key="17">
    <source>
        <dbReference type="Google" id="ProtNLM"/>
    </source>
</evidence>
<evidence type="ECO:0000256" key="3">
    <source>
        <dbReference type="ARBA" id="ARBA00010617"/>
    </source>
</evidence>
<comment type="cofactor">
    <cofactor evidence="1 12">
        <name>heme</name>
        <dbReference type="ChEBI" id="CHEBI:30413"/>
    </cofactor>
</comment>
<keyword evidence="10 13" id="KW-0503">Monooxygenase</keyword>
<keyword evidence="8 13" id="KW-0560">Oxidoreductase</keyword>
<dbReference type="SUPFAM" id="SSF48264">
    <property type="entry name" value="Cytochrome P450"/>
    <property type="match status" value="1"/>
</dbReference>
<evidence type="ECO:0000313" key="16">
    <source>
        <dbReference type="Proteomes" id="UP001188597"/>
    </source>
</evidence>
<evidence type="ECO:0000256" key="9">
    <source>
        <dbReference type="ARBA" id="ARBA00023004"/>
    </source>
</evidence>
<feature type="binding site" description="axial binding residue" evidence="12">
    <location>
        <position position="479"/>
    </location>
    <ligand>
        <name>heme</name>
        <dbReference type="ChEBI" id="CHEBI:30413"/>
    </ligand>
    <ligandPart>
        <name>Fe</name>
        <dbReference type="ChEBI" id="CHEBI:18248"/>
    </ligandPart>
</feature>
<proteinExistence type="inferred from homology"/>
<dbReference type="InterPro" id="IPR001128">
    <property type="entry name" value="Cyt_P450"/>
</dbReference>
<gene>
    <name evidence="15" type="ORF">RJ639_004789</name>
</gene>
<dbReference type="GO" id="GO:0004497">
    <property type="term" value="F:monooxygenase activity"/>
    <property type="evidence" value="ECO:0007669"/>
    <property type="project" value="UniProtKB-KW"/>
</dbReference>
<evidence type="ECO:0000256" key="4">
    <source>
        <dbReference type="ARBA" id="ARBA00022617"/>
    </source>
</evidence>
<keyword evidence="16" id="KW-1185">Reference proteome</keyword>
<evidence type="ECO:0000256" key="11">
    <source>
        <dbReference type="ARBA" id="ARBA00023136"/>
    </source>
</evidence>
<dbReference type="Proteomes" id="UP001188597">
    <property type="component" value="Unassembled WGS sequence"/>
</dbReference>
<dbReference type="EMBL" id="JAVXUP010000958">
    <property type="protein sequence ID" value="KAK3018104.1"/>
    <property type="molecule type" value="Genomic_DNA"/>
</dbReference>
<dbReference type="CDD" id="cd11072">
    <property type="entry name" value="CYP71-like"/>
    <property type="match status" value="1"/>
</dbReference>
<keyword evidence="4 12" id="KW-0349">Heme</keyword>
<keyword evidence="7 14" id="KW-1133">Transmembrane helix</keyword>
<reference evidence="15" key="1">
    <citation type="submission" date="2022-12" db="EMBL/GenBank/DDBJ databases">
        <title>Draft genome assemblies for two species of Escallonia (Escalloniales).</title>
        <authorList>
            <person name="Chanderbali A."/>
            <person name="Dervinis C."/>
            <person name="Anghel I."/>
            <person name="Soltis D."/>
            <person name="Soltis P."/>
            <person name="Zapata F."/>
        </authorList>
    </citation>
    <scope>NUCLEOTIDE SEQUENCE</scope>
    <source>
        <strain evidence="15">UCBG64.0493</strain>
        <tissue evidence="15">Leaf</tissue>
    </source>
</reference>
<dbReference type="GO" id="GO:0005506">
    <property type="term" value="F:iron ion binding"/>
    <property type="evidence" value="ECO:0007669"/>
    <property type="project" value="InterPro"/>
</dbReference>
<keyword evidence="5 14" id="KW-0812">Transmembrane</keyword>
<dbReference type="GO" id="GO:0016705">
    <property type="term" value="F:oxidoreductase activity, acting on paired donors, with incorporation or reduction of molecular oxygen"/>
    <property type="evidence" value="ECO:0007669"/>
    <property type="project" value="InterPro"/>
</dbReference>
<evidence type="ECO:0000256" key="5">
    <source>
        <dbReference type="ARBA" id="ARBA00022692"/>
    </source>
</evidence>
<keyword evidence="9 12" id="KW-0408">Iron</keyword>
<dbReference type="InterPro" id="IPR017972">
    <property type="entry name" value="Cyt_P450_CS"/>
</dbReference>
<comment type="caution">
    <text evidence="15">The sequence shown here is derived from an EMBL/GenBank/DDBJ whole genome shotgun (WGS) entry which is preliminary data.</text>
</comment>
<dbReference type="PANTHER" id="PTHR47955">
    <property type="entry name" value="CYTOCHROME P450 FAMILY 71 PROTEIN"/>
    <property type="match status" value="1"/>
</dbReference>
<organism evidence="15 16">
    <name type="scientific">Escallonia herrerae</name>
    <dbReference type="NCBI Taxonomy" id="1293975"/>
    <lineage>
        <taxon>Eukaryota</taxon>
        <taxon>Viridiplantae</taxon>
        <taxon>Streptophyta</taxon>
        <taxon>Embryophyta</taxon>
        <taxon>Tracheophyta</taxon>
        <taxon>Spermatophyta</taxon>
        <taxon>Magnoliopsida</taxon>
        <taxon>eudicotyledons</taxon>
        <taxon>Gunneridae</taxon>
        <taxon>Pentapetalae</taxon>
        <taxon>asterids</taxon>
        <taxon>campanulids</taxon>
        <taxon>Escalloniales</taxon>
        <taxon>Escalloniaceae</taxon>
        <taxon>Escallonia</taxon>
    </lineage>
</organism>
<evidence type="ECO:0000256" key="12">
    <source>
        <dbReference type="PIRSR" id="PIRSR602401-1"/>
    </source>
</evidence>
<feature type="transmembrane region" description="Helical" evidence="14">
    <location>
        <begin position="39"/>
        <end position="58"/>
    </location>
</feature>
<dbReference type="PRINTS" id="PR00463">
    <property type="entry name" value="EP450I"/>
</dbReference>
<dbReference type="Pfam" id="PF00067">
    <property type="entry name" value="p450"/>
    <property type="match status" value="1"/>
</dbReference>
<dbReference type="Gene3D" id="1.10.630.10">
    <property type="entry name" value="Cytochrome P450"/>
    <property type="match status" value="1"/>
</dbReference>